<protein>
    <submittedName>
        <fullName evidence="2">Uma2 family endonuclease</fullName>
    </submittedName>
</protein>
<dbReference type="PANTHER" id="PTHR35400:SF3">
    <property type="entry name" value="SLL1072 PROTEIN"/>
    <property type="match status" value="1"/>
</dbReference>
<evidence type="ECO:0000313" key="3">
    <source>
        <dbReference type="Proteomes" id="UP000696294"/>
    </source>
</evidence>
<dbReference type="SUPFAM" id="SSF52980">
    <property type="entry name" value="Restriction endonuclease-like"/>
    <property type="match status" value="1"/>
</dbReference>
<keyword evidence="2" id="KW-0378">Hydrolase</keyword>
<dbReference type="InterPro" id="IPR012296">
    <property type="entry name" value="Nuclease_put_TT1808"/>
</dbReference>
<dbReference type="EMBL" id="JAATEP010000042">
    <property type="protein sequence ID" value="NJP95810.1"/>
    <property type="molecule type" value="Genomic_DNA"/>
</dbReference>
<evidence type="ECO:0000313" key="2">
    <source>
        <dbReference type="EMBL" id="NJP95810.1"/>
    </source>
</evidence>
<reference evidence="2 3" key="1">
    <citation type="submission" date="2020-03" db="EMBL/GenBank/DDBJ databases">
        <title>WGS of actinomycetes isolated from Thailand.</title>
        <authorList>
            <person name="Thawai C."/>
        </authorList>
    </citation>
    <scope>NUCLEOTIDE SEQUENCE [LARGE SCALE GENOMIC DNA]</scope>
    <source>
        <strain evidence="2 3">FMUSA5-5</strain>
    </source>
</reference>
<organism evidence="2 3">
    <name type="scientific">Nonomuraea composti</name>
    <dbReference type="NCBI Taxonomy" id="2720023"/>
    <lineage>
        <taxon>Bacteria</taxon>
        <taxon>Bacillati</taxon>
        <taxon>Actinomycetota</taxon>
        <taxon>Actinomycetes</taxon>
        <taxon>Streptosporangiales</taxon>
        <taxon>Streptosporangiaceae</taxon>
        <taxon>Nonomuraea</taxon>
    </lineage>
</organism>
<dbReference type="Gene3D" id="3.90.1570.10">
    <property type="entry name" value="tt1808, chain A"/>
    <property type="match status" value="1"/>
</dbReference>
<dbReference type="GO" id="GO:0004519">
    <property type="term" value="F:endonuclease activity"/>
    <property type="evidence" value="ECO:0007669"/>
    <property type="project" value="UniProtKB-KW"/>
</dbReference>
<dbReference type="PANTHER" id="PTHR35400">
    <property type="entry name" value="SLR1083 PROTEIN"/>
    <property type="match status" value="1"/>
</dbReference>
<keyword evidence="3" id="KW-1185">Reference proteome</keyword>
<dbReference type="InterPro" id="IPR011335">
    <property type="entry name" value="Restrct_endonuc-II-like"/>
</dbReference>
<keyword evidence="2" id="KW-0255">Endonuclease</keyword>
<feature type="domain" description="Putative restriction endonuclease" evidence="1">
    <location>
        <begin position="22"/>
        <end position="181"/>
    </location>
</feature>
<proteinExistence type="predicted"/>
<name>A0ABX1BGV5_9ACTN</name>
<comment type="caution">
    <text evidence="2">The sequence shown here is derived from an EMBL/GenBank/DDBJ whole genome shotgun (WGS) entry which is preliminary data.</text>
</comment>
<dbReference type="RefSeq" id="WP_168017491.1">
    <property type="nucleotide sequence ID" value="NZ_JAATEP010000042.1"/>
</dbReference>
<dbReference type="Proteomes" id="UP000696294">
    <property type="component" value="Unassembled WGS sequence"/>
</dbReference>
<gene>
    <name evidence="2" type="ORF">HCN51_41345</name>
</gene>
<dbReference type="InterPro" id="IPR008538">
    <property type="entry name" value="Uma2"/>
</dbReference>
<keyword evidence="2" id="KW-0540">Nuclease</keyword>
<evidence type="ECO:0000259" key="1">
    <source>
        <dbReference type="Pfam" id="PF05685"/>
    </source>
</evidence>
<accession>A0ABX1BGV5</accession>
<dbReference type="Pfam" id="PF05685">
    <property type="entry name" value="Uma2"/>
    <property type="match status" value="1"/>
</dbReference>
<sequence length="191" mass="21049">MATIEPAGRPASPYGDPPFTVDDLLKFPEDGNRYELFDGNLLVSSAPTILHQVAITNAMHVLLNAAPRELLTLTNVNFRVSDKDYYIPDLVVVPRSAALRGGLMFSPRDMLLAGEVVSPSTQKQDKSLKAVAYAEAGVPAYWRFELNEGPTLYVYELNGDSYDPPTAYKAGTTARLTWPFPVRFDPAQLLD</sequence>
<dbReference type="CDD" id="cd06260">
    <property type="entry name" value="DUF820-like"/>
    <property type="match status" value="1"/>
</dbReference>